<evidence type="ECO:0000313" key="1">
    <source>
        <dbReference type="EMBL" id="JAE06939.1"/>
    </source>
</evidence>
<name>A0A0A9F6V5_ARUDO</name>
<reference evidence="1" key="1">
    <citation type="submission" date="2014-09" db="EMBL/GenBank/DDBJ databases">
        <authorList>
            <person name="Magalhaes I.L.F."/>
            <person name="Oliveira U."/>
            <person name="Santos F.R."/>
            <person name="Vidigal T.H.D.A."/>
            <person name="Brescovit A.D."/>
            <person name="Santos A.J."/>
        </authorList>
    </citation>
    <scope>NUCLEOTIDE SEQUENCE</scope>
    <source>
        <tissue evidence="1">Shoot tissue taken approximately 20 cm above the soil surface</tissue>
    </source>
</reference>
<organism evidence="1">
    <name type="scientific">Arundo donax</name>
    <name type="common">Giant reed</name>
    <name type="synonym">Donax arundinaceus</name>
    <dbReference type="NCBI Taxonomy" id="35708"/>
    <lineage>
        <taxon>Eukaryota</taxon>
        <taxon>Viridiplantae</taxon>
        <taxon>Streptophyta</taxon>
        <taxon>Embryophyta</taxon>
        <taxon>Tracheophyta</taxon>
        <taxon>Spermatophyta</taxon>
        <taxon>Magnoliopsida</taxon>
        <taxon>Liliopsida</taxon>
        <taxon>Poales</taxon>
        <taxon>Poaceae</taxon>
        <taxon>PACMAD clade</taxon>
        <taxon>Arundinoideae</taxon>
        <taxon>Arundineae</taxon>
        <taxon>Arundo</taxon>
    </lineage>
</organism>
<sequence length="52" mass="5866">MNRWGCRRIHQASSMKLCSLPENLAEFESTQIINAMEKATASPKEEHKGAPH</sequence>
<accession>A0A0A9F6V5</accession>
<protein>
    <submittedName>
        <fullName evidence="1">Uncharacterized protein</fullName>
    </submittedName>
</protein>
<reference evidence="1" key="2">
    <citation type="journal article" date="2015" name="Data Brief">
        <title>Shoot transcriptome of the giant reed, Arundo donax.</title>
        <authorList>
            <person name="Barrero R.A."/>
            <person name="Guerrero F.D."/>
            <person name="Moolhuijzen P."/>
            <person name="Goolsby J.A."/>
            <person name="Tidwell J."/>
            <person name="Bellgard S.E."/>
            <person name="Bellgard M.I."/>
        </authorList>
    </citation>
    <scope>NUCLEOTIDE SEQUENCE</scope>
    <source>
        <tissue evidence="1">Shoot tissue taken approximately 20 cm above the soil surface</tissue>
    </source>
</reference>
<proteinExistence type="predicted"/>
<dbReference type="AlphaFoldDB" id="A0A0A9F6V5"/>
<dbReference type="EMBL" id="GBRH01190957">
    <property type="protein sequence ID" value="JAE06939.1"/>
    <property type="molecule type" value="Transcribed_RNA"/>
</dbReference>